<organism evidence="2 3">
    <name type="scientific">Halochromatium glycolicum</name>
    <dbReference type="NCBI Taxonomy" id="85075"/>
    <lineage>
        <taxon>Bacteria</taxon>
        <taxon>Pseudomonadati</taxon>
        <taxon>Pseudomonadota</taxon>
        <taxon>Gammaproteobacteria</taxon>
        <taxon>Chromatiales</taxon>
        <taxon>Chromatiaceae</taxon>
        <taxon>Halochromatium</taxon>
    </lineage>
</organism>
<dbReference type="Proteomes" id="UP001296776">
    <property type="component" value="Unassembled WGS sequence"/>
</dbReference>
<accession>A0AAJ0U7J6</accession>
<sequence>MKKLPIGLQTFREIIEEGYVYIDKTAHAWAMASTGKYYFLSRPRRFGKSLFLDTLNELFNASEALFRGLFIHERWDWSQRHPVIRLDFAGGVLTSRAGLDRRIERLLSENAARLGVTCDWSHNDIPGCFGDLIRAAEAATGQRVVILVDEYDKPILDNIAEPERAAELREGLKNLYSTLKAQDAHIRLVFMTGVTKFSKVSLFSGINQLEDLTLDARFATVCGYTQADLETSFGEHLSGVDWDRLRQWYNGYGFLGEPVYNPFDILLFIRKGQAFRNYWFETGSPSFLIELLRCRRMFLPKLEGIEASEEILDSFDIERIDPVTLLFQAGYLTIDHITEQFGQWSFALRIPNQEVRQALANHLADGYTGHYPSERLGWQQSLYGPLSSGDVDGLIAAIQRLFAGVPWRNFTGNDLADTEGYYASVLYAFFASLNAEVIPEDITNQGQVDLTVKLAGFIYVMEIKVRRGAGDAARPDGKTAPVADQPDNAALAQIRARGYSDKYRGLPKQGLFELGLVFDSAARNLV</sequence>
<reference evidence="2" key="2">
    <citation type="journal article" date="2020" name="Microorganisms">
        <title>Osmotic Adaptation and Compatible Solute Biosynthesis of Phototrophic Bacteria as Revealed from Genome Analyses.</title>
        <authorList>
            <person name="Imhoff J.F."/>
            <person name="Rahn T."/>
            <person name="Kunzel S."/>
            <person name="Keller A."/>
            <person name="Neulinger S.C."/>
        </authorList>
    </citation>
    <scope>NUCLEOTIDE SEQUENCE</scope>
    <source>
        <strain evidence="2">DSM 11080</strain>
    </source>
</reference>
<dbReference type="EMBL" id="NRSJ01000037">
    <property type="protein sequence ID" value="MBK1706270.1"/>
    <property type="molecule type" value="Genomic_DNA"/>
</dbReference>
<protein>
    <recommendedName>
        <fullName evidence="1">AAA-ATPase-like domain-containing protein</fullName>
    </recommendedName>
</protein>
<dbReference type="PANTHER" id="PTHR34825">
    <property type="entry name" value="CONSERVED PROTEIN, WITH A WEAK D-GALACTARATE DEHYDRATASE/ALTRONATE HYDROLASE DOMAIN"/>
    <property type="match status" value="1"/>
</dbReference>
<gene>
    <name evidence="2" type="ORF">CKO40_17375</name>
</gene>
<keyword evidence="3" id="KW-1185">Reference proteome</keyword>
<comment type="caution">
    <text evidence="2">The sequence shown here is derived from an EMBL/GenBank/DDBJ whole genome shotgun (WGS) entry which is preliminary data.</text>
</comment>
<dbReference type="Pfam" id="PF08011">
    <property type="entry name" value="PDDEXK_9"/>
    <property type="match status" value="1"/>
</dbReference>
<evidence type="ECO:0000313" key="3">
    <source>
        <dbReference type="Proteomes" id="UP001296776"/>
    </source>
</evidence>
<evidence type="ECO:0000259" key="1">
    <source>
        <dbReference type="Pfam" id="PF09820"/>
    </source>
</evidence>
<reference evidence="2" key="1">
    <citation type="submission" date="2017-08" db="EMBL/GenBank/DDBJ databases">
        <authorList>
            <person name="Imhoff J.F."/>
            <person name="Rahn T."/>
            <person name="Kuenzel S."/>
            <person name="Neulinger S.C."/>
        </authorList>
    </citation>
    <scope>NUCLEOTIDE SEQUENCE</scope>
    <source>
        <strain evidence="2">DSM 11080</strain>
    </source>
</reference>
<proteinExistence type="predicted"/>
<dbReference type="AlphaFoldDB" id="A0AAJ0U7J6"/>
<dbReference type="Pfam" id="PF09820">
    <property type="entry name" value="AAA-ATPase_like"/>
    <property type="match status" value="1"/>
</dbReference>
<feature type="domain" description="AAA-ATPase-like" evidence="1">
    <location>
        <begin position="5"/>
        <end position="203"/>
    </location>
</feature>
<dbReference type="PANTHER" id="PTHR34825:SF1">
    <property type="entry name" value="AAA-ATPASE-LIKE DOMAIN-CONTAINING PROTEIN"/>
    <property type="match status" value="1"/>
</dbReference>
<dbReference type="RefSeq" id="WP_200347720.1">
    <property type="nucleotide sequence ID" value="NZ_NRSJ01000037.1"/>
</dbReference>
<dbReference type="InterPro" id="IPR018631">
    <property type="entry name" value="AAA-ATPase-like_dom"/>
</dbReference>
<evidence type="ECO:0000313" key="2">
    <source>
        <dbReference type="EMBL" id="MBK1706270.1"/>
    </source>
</evidence>
<name>A0AAJ0U7J6_9GAMM</name>
<dbReference type="InterPro" id="IPR012547">
    <property type="entry name" value="PDDEXK_9"/>
</dbReference>